<gene>
    <name evidence="1" type="ORF">GCM10010970_21140</name>
</gene>
<evidence type="ECO:0000313" key="2">
    <source>
        <dbReference type="Proteomes" id="UP000637267"/>
    </source>
</evidence>
<keyword evidence="2" id="KW-1185">Reference proteome</keyword>
<evidence type="ECO:0000313" key="1">
    <source>
        <dbReference type="EMBL" id="GGP21571.1"/>
    </source>
</evidence>
<sequence length="61" mass="6782">MEVCWSAEAAVSRWLNIGLPSVEKRLHTAGMPEVQRHQTATILQSPEASGWIGPAFKNFMD</sequence>
<comment type="caution">
    <text evidence="1">The sequence shown here is derived from an EMBL/GenBank/DDBJ whole genome shotgun (WGS) entry which is preliminary data.</text>
</comment>
<accession>A0ABQ2P9C0</accession>
<dbReference type="Proteomes" id="UP000637267">
    <property type="component" value="Unassembled WGS sequence"/>
</dbReference>
<reference evidence="2" key="1">
    <citation type="journal article" date="2019" name="Int. J. Syst. Evol. Microbiol.">
        <title>The Global Catalogue of Microorganisms (GCM) 10K type strain sequencing project: providing services to taxonomists for standard genome sequencing and annotation.</title>
        <authorList>
            <consortium name="The Broad Institute Genomics Platform"/>
            <consortium name="The Broad Institute Genome Sequencing Center for Infectious Disease"/>
            <person name="Wu L."/>
            <person name="Ma J."/>
        </authorList>
    </citation>
    <scope>NUCLEOTIDE SEQUENCE [LARGE SCALE GENOMIC DNA]</scope>
    <source>
        <strain evidence="2">CGMCC 1.8859</strain>
    </source>
</reference>
<protein>
    <submittedName>
        <fullName evidence="1">Uncharacterized protein</fullName>
    </submittedName>
</protein>
<name>A0ABQ2P9C0_9NEIS</name>
<dbReference type="EMBL" id="BMLX01000002">
    <property type="protein sequence ID" value="GGP21571.1"/>
    <property type="molecule type" value="Genomic_DNA"/>
</dbReference>
<organism evidence="1 2">
    <name type="scientific">Silvimonas iriomotensis</name>
    <dbReference type="NCBI Taxonomy" id="449662"/>
    <lineage>
        <taxon>Bacteria</taxon>
        <taxon>Pseudomonadati</taxon>
        <taxon>Pseudomonadota</taxon>
        <taxon>Betaproteobacteria</taxon>
        <taxon>Neisseriales</taxon>
        <taxon>Chitinibacteraceae</taxon>
        <taxon>Silvimonas</taxon>
    </lineage>
</organism>
<proteinExistence type="predicted"/>